<evidence type="ECO:0000313" key="3">
    <source>
        <dbReference type="Proteomes" id="UP000002613"/>
    </source>
</evidence>
<feature type="domain" description="Diphthamide synthase" evidence="1">
    <location>
        <begin position="1"/>
        <end position="214"/>
    </location>
</feature>
<dbReference type="Gene3D" id="3.40.50.620">
    <property type="entry name" value="HUPs"/>
    <property type="match status" value="1"/>
</dbReference>
<sequence length="221" mass="24952">MRLAAFVSGGKDSMLALHKASEKHEVVCLIAVKPANPDSYMFHTVNVDLVDYIAICLEKPLYKIFVSGEKEKEVEEVSKALSNLNVDGIVIGGIESEYQKRRFEKICEENGLKMLAPLWKKNPEEILKEVAEKFEAVIVKVSAEGLDEEWLGKRIDLKAVEKLLELNKKYGIHPAGEGGEFETLVLNAPLYKKKLKINRWRIQKEALASSLIVEEIELESK</sequence>
<dbReference type="NCBIfam" id="TIGR03679">
    <property type="entry name" value="arCOG00187"/>
    <property type="match status" value="1"/>
</dbReference>
<dbReference type="InterPro" id="IPR002761">
    <property type="entry name" value="Diphthami_syn_dom"/>
</dbReference>
<dbReference type="InterPro" id="IPR030662">
    <property type="entry name" value="DPH6/MJ0570"/>
</dbReference>
<keyword evidence="3" id="KW-1185">Reference proteome</keyword>
<reference evidence="2 3" key="2">
    <citation type="journal article" date="2011" name="Stand. Genomic Sci.">
        <title>Complete genome sequence of Ferroglobus placidus AEDII12DO.</title>
        <authorList>
            <person name="Anderson I."/>
            <person name="Risso C."/>
            <person name="Holmes D."/>
            <person name="Lucas S."/>
            <person name="Copeland A."/>
            <person name="Lapidus A."/>
            <person name="Cheng J.F."/>
            <person name="Bruce D."/>
            <person name="Goodwin L."/>
            <person name="Pitluck S."/>
            <person name="Saunders E."/>
            <person name="Brettin T."/>
            <person name="Detter J.C."/>
            <person name="Han C."/>
            <person name="Tapia R."/>
            <person name="Larimer F."/>
            <person name="Land M."/>
            <person name="Hauser L."/>
            <person name="Woyke T."/>
            <person name="Lovley D."/>
            <person name="Kyrpides N."/>
            <person name="Ivanova N."/>
        </authorList>
    </citation>
    <scope>NUCLEOTIDE SEQUENCE [LARGE SCALE GENOMIC DNA]</scope>
    <source>
        <strain evidence="3">DSM 10642 / AEDII12DO</strain>
    </source>
</reference>
<name>D3S052_FERPA</name>
<proteinExistence type="predicted"/>
<protein>
    <submittedName>
        <fullName evidence="2">ATP binding protein</fullName>
    </submittedName>
</protein>
<dbReference type="EMBL" id="CP001899">
    <property type="protein sequence ID" value="ADC66115.1"/>
    <property type="molecule type" value="Genomic_DNA"/>
</dbReference>
<dbReference type="PANTHER" id="PTHR12196">
    <property type="entry name" value="DOMAIN OF UNKNOWN FUNCTION 71 DUF71 -CONTAINING PROTEIN"/>
    <property type="match status" value="1"/>
</dbReference>
<evidence type="ECO:0000313" key="2">
    <source>
        <dbReference type="EMBL" id="ADC66115.1"/>
    </source>
</evidence>
<gene>
    <name evidence="2" type="ordered locus">Ferp_1978</name>
</gene>
<organism evidence="2 3">
    <name type="scientific">Ferroglobus placidus (strain DSM 10642 / AEDII12DO)</name>
    <dbReference type="NCBI Taxonomy" id="589924"/>
    <lineage>
        <taxon>Archaea</taxon>
        <taxon>Methanobacteriati</taxon>
        <taxon>Methanobacteriota</taxon>
        <taxon>Archaeoglobi</taxon>
        <taxon>Archaeoglobales</taxon>
        <taxon>Archaeoglobaceae</taxon>
        <taxon>Ferroglobus</taxon>
    </lineage>
</organism>
<dbReference type="KEGG" id="fpl:Ferp_1978"/>
<dbReference type="NCBIfam" id="TIGR00289">
    <property type="entry name" value="TIGR00289 family protein"/>
    <property type="match status" value="1"/>
</dbReference>
<dbReference type="HOGENOM" id="CLU_010289_0_2_2"/>
<dbReference type="PANTHER" id="PTHR12196:SF2">
    <property type="entry name" value="DIPHTHINE--AMMONIA LIGASE"/>
    <property type="match status" value="1"/>
</dbReference>
<dbReference type="GO" id="GO:0017178">
    <property type="term" value="F:diphthine-ammonia ligase activity"/>
    <property type="evidence" value="ECO:0007669"/>
    <property type="project" value="TreeGrafter"/>
</dbReference>
<dbReference type="InterPro" id="IPR014729">
    <property type="entry name" value="Rossmann-like_a/b/a_fold"/>
</dbReference>
<dbReference type="RefSeq" id="WP_012966454.1">
    <property type="nucleotide sequence ID" value="NC_013849.1"/>
</dbReference>
<dbReference type="PaxDb" id="589924-Ferp_1978"/>
<accession>D3S052</accession>
<dbReference type="GeneID" id="8779510"/>
<dbReference type="AlphaFoldDB" id="D3S052"/>
<dbReference type="GO" id="GO:0017183">
    <property type="term" value="P:protein histidyl modification to diphthamide"/>
    <property type="evidence" value="ECO:0007669"/>
    <property type="project" value="TreeGrafter"/>
</dbReference>
<dbReference type="NCBIfam" id="TIGR00290">
    <property type="entry name" value="MJ0570_dom"/>
    <property type="match status" value="1"/>
</dbReference>
<dbReference type="STRING" id="589924.Ferp_1978"/>
<dbReference type="Pfam" id="PF01902">
    <property type="entry name" value="Diphthami_syn_2"/>
    <property type="match status" value="1"/>
</dbReference>
<dbReference type="Gene3D" id="3.90.1490.10">
    <property type="entry name" value="putative n-type atp pyrophosphatase, domain 2"/>
    <property type="match status" value="1"/>
</dbReference>
<dbReference type="OrthoDB" id="372052at2157"/>
<dbReference type="InterPro" id="IPR022427">
    <property type="entry name" value="MJ0570_ATP-bd"/>
</dbReference>
<dbReference type="eggNOG" id="arCOG00035">
    <property type="taxonomic scope" value="Archaea"/>
</dbReference>
<reference evidence="3" key="1">
    <citation type="submission" date="2010-02" db="EMBL/GenBank/DDBJ databases">
        <title>Complete sequence of Ferroglobus placidus DSM 10642.</title>
        <authorList>
            <consortium name="US DOE Joint Genome Institute"/>
            <person name="Lucas S."/>
            <person name="Copeland A."/>
            <person name="Lapidus A."/>
            <person name="Cheng J.-F."/>
            <person name="Bruce D."/>
            <person name="Goodwin L."/>
            <person name="Pitluck S."/>
            <person name="Saunders E."/>
            <person name="Brettin T."/>
            <person name="Detter J.C."/>
            <person name="Han C."/>
            <person name="Tapia R."/>
            <person name="Larimer F."/>
            <person name="Land M."/>
            <person name="Hauser L."/>
            <person name="Kyrpides N."/>
            <person name="Ivanova N."/>
            <person name="Holmes D."/>
            <person name="Lovley D."/>
            <person name="Kyrpides N."/>
            <person name="Anderson I.J."/>
            <person name="Woyke T."/>
        </authorList>
    </citation>
    <scope>NUCLEOTIDE SEQUENCE [LARGE SCALE GENOMIC DNA]</scope>
    <source>
        <strain evidence="3">DSM 10642 / AEDII12DO</strain>
    </source>
</reference>
<dbReference type="PIRSF" id="PIRSF039123">
    <property type="entry name" value="Diphthamide_synthase"/>
    <property type="match status" value="1"/>
</dbReference>
<dbReference type="SUPFAM" id="SSF52402">
    <property type="entry name" value="Adenine nucleotide alpha hydrolases-like"/>
    <property type="match status" value="1"/>
</dbReference>
<dbReference type="CDD" id="cd01994">
    <property type="entry name" value="AANH_PF0828-like"/>
    <property type="match status" value="1"/>
</dbReference>
<dbReference type="InterPro" id="IPR005237">
    <property type="entry name" value="MJ0570"/>
</dbReference>
<dbReference type="Proteomes" id="UP000002613">
    <property type="component" value="Chromosome"/>
</dbReference>
<evidence type="ECO:0000259" key="1">
    <source>
        <dbReference type="Pfam" id="PF01902"/>
    </source>
</evidence>